<dbReference type="PANTHER" id="PTHR13799">
    <property type="entry name" value="NGG1 INTERACTING FACTOR 3"/>
    <property type="match status" value="1"/>
</dbReference>
<name>A0A9P4HQH7_9PEZI</name>
<dbReference type="EMBL" id="ML978759">
    <property type="protein sequence ID" value="KAF2083766.1"/>
    <property type="molecule type" value="Genomic_DNA"/>
</dbReference>
<dbReference type="Proteomes" id="UP000799776">
    <property type="component" value="Unassembled WGS sequence"/>
</dbReference>
<dbReference type="GO" id="GO:0005739">
    <property type="term" value="C:mitochondrion"/>
    <property type="evidence" value="ECO:0007669"/>
    <property type="project" value="TreeGrafter"/>
</dbReference>
<feature type="binding site" evidence="2">
    <location>
        <position position="306"/>
    </location>
    <ligand>
        <name>a divalent metal cation</name>
        <dbReference type="ChEBI" id="CHEBI:60240"/>
        <label>1</label>
    </ligand>
</feature>
<dbReference type="GO" id="GO:0046872">
    <property type="term" value="F:metal ion binding"/>
    <property type="evidence" value="ECO:0007669"/>
    <property type="project" value="UniProtKB-KW"/>
</dbReference>
<accession>A0A9P4HQH7</accession>
<dbReference type="InterPro" id="IPR036069">
    <property type="entry name" value="DUF34/NIF3_sf"/>
</dbReference>
<comment type="similarity">
    <text evidence="1">Belongs to the GTP cyclohydrolase I type 2/NIF3 family.</text>
</comment>
<organism evidence="4 5">
    <name type="scientific">Saccharata proteae CBS 121410</name>
    <dbReference type="NCBI Taxonomy" id="1314787"/>
    <lineage>
        <taxon>Eukaryota</taxon>
        <taxon>Fungi</taxon>
        <taxon>Dikarya</taxon>
        <taxon>Ascomycota</taxon>
        <taxon>Pezizomycotina</taxon>
        <taxon>Dothideomycetes</taxon>
        <taxon>Dothideomycetes incertae sedis</taxon>
        <taxon>Botryosphaeriales</taxon>
        <taxon>Saccharataceae</taxon>
        <taxon>Saccharata</taxon>
    </lineage>
</organism>
<gene>
    <name evidence="4" type="ORF">K490DRAFT_76295</name>
</gene>
<evidence type="ECO:0000256" key="1">
    <source>
        <dbReference type="ARBA" id="ARBA00006964"/>
    </source>
</evidence>
<dbReference type="Gene3D" id="3.40.1390.30">
    <property type="entry name" value="NIF3 (NGG1p interacting factor 3)-like"/>
    <property type="match status" value="2"/>
</dbReference>
<evidence type="ECO:0000313" key="4">
    <source>
        <dbReference type="EMBL" id="KAF2083766.1"/>
    </source>
</evidence>
<evidence type="ECO:0000256" key="2">
    <source>
        <dbReference type="PIRSR" id="PIRSR602678-1"/>
    </source>
</evidence>
<protein>
    <submittedName>
        <fullName evidence="4">NGG1p interacting factor 3</fullName>
    </submittedName>
</protein>
<proteinExistence type="inferred from homology"/>
<dbReference type="NCBIfam" id="TIGR00486">
    <property type="entry name" value="YbgI_SA1388"/>
    <property type="match status" value="1"/>
</dbReference>
<comment type="caution">
    <text evidence="4">The sequence shown here is derived from an EMBL/GenBank/DDBJ whole genome shotgun (WGS) entry which is preliminary data.</text>
</comment>
<dbReference type="InterPro" id="IPR002678">
    <property type="entry name" value="DUF34/NIF3"/>
</dbReference>
<keyword evidence="2" id="KW-0479">Metal-binding</keyword>
<reference evidence="4" key="1">
    <citation type="journal article" date="2020" name="Stud. Mycol.">
        <title>101 Dothideomycetes genomes: a test case for predicting lifestyles and emergence of pathogens.</title>
        <authorList>
            <person name="Haridas S."/>
            <person name="Albert R."/>
            <person name="Binder M."/>
            <person name="Bloem J."/>
            <person name="Labutti K."/>
            <person name="Salamov A."/>
            <person name="Andreopoulos B."/>
            <person name="Baker S."/>
            <person name="Barry K."/>
            <person name="Bills G."/>
            <person name="Bluhm B."/>
            <person name="Cannon C."/>
            <person name="Castanera R."/>
            <person name="Culley D."/>
            <person name="Daum C."/>
            <person name="Ezra D."/>
            <person name="Gonzalez J."/>
            <person name="Henrissat B."/>
            <person name="Kuo A."/>
            <person name="Liang C."/>
            <person name="Lipzen A."/>
            <person name="Lutzoni F."/>
            <person name="Magnuson J."/>
            <person name="Mondo S."/>
            <person name="Nolan M."/>
            <person name="Ohm R."/>
            <person name="Pangilinan J."/>
            <person name="Park H.-J."/>
            <person name="Ramirez L."/>
            <person name="Alfaro M."/>
            <person name="Sun H."/>
            <person name="Tritt A."/>
            <person name="Yoshinaga Y."/>
            <person name="Zwiers L.-H."/>
            <person name="Turgeon B."/>
            <person name="Goodwin S."/>
            <person name="Spatafora J."/>
            <person name="Crous P."/>
            <person name="Grigoriev I."/>
        </authorList>
    </citation>
    <scope>NUCLEOTIDE SEQUENCE</scope>
    <source>
        <strain evidence="4">CBS 121410</strain>
    </source>
</reference>
<dbReference type="PANTHER" id="PTHR13799:SF13">
    <property type="entry name" value="NIF3-LIKE PROTEIN 1"/>
    <property type="match status" value="1"/>
</dbReference>
<dbReference type="FunFam" id="3.40.1390.30:FF:000001">
    <property type="entry name" value="GTP cyclohydrolase 1 type 2"/>
    <property type="match status" value="1"/>
</dbReference>
<dbReference type="SUPFAM" id="SSF102705">
    <property type="entry name" value="NIF3 (NGG1p interacting factor 3)-like"/>
    <property type="match status" value="1"/>
</dbReference>
<dbReference type="Pfam" id="PF01784">
    <property type="entry name" value="DUF34_NIF3"/>
    <property type="match status" value="1"/>
</dbReference>
<keyword evidence="5" id="KW-1185">Reference proteome</keyword>
<evidence type="ECO:0000256" key="3">
    <source>
        <dbReference type="SAM" id="MobiDB-lite"/>
    </source>
</evidence>
<dbReference type="OrthoDB" id="3345469at2759"/>
<feature type="binding site" evidence="2">
    <location>
        <position position="116"/>
    </location>
    <ligand>
        <name>a divalent metal cation</name>
        <dbReference type="ChEBI" id="CHEBI:60240"/>
        <label>1</label>
    </ligand>
</feature>
<evidence type="ECO:0000313" key="5">
    <source>
        <dbReference type="Proteomes" id="UP000799776"/>
    </source>
</evidence>
<sequence length="375" mass="40317">MTSNMSLAPFSKAVVNAMRKLYPEALADKSWDNTGLLLEAPFDPLRRNMNSVLLTVDLTKAVADEAIERNDSIVIAYHPIIFRGLKSLTLANSQQQSLLRLAAEGISVYCPHTAVDAAPGGLGDWLADIVTGTPITTPDSQDGSIEETKSETASMKDSAAGDPFVESKRPTYLLNHMPSHKGPIQSGDLKLASAPHTRQAIKDITNVPGVEGAGMGRVVRFEKPQPLASIIERIGRGLGNPKGFPIAIPQGSSISEINISSVGICAGSGGSLFSGLDVDLLFTGELSHHEALAAIEKGQVVVTLFHSNTERGYLHSVLKDRLAKAVQEEWETLRKAEKGGQGLEEEVKEALNDEYVSVEVSERDRDPYGIIIAQE</sequence>
<feature type="binding site" evidence="2">
    <location>
        <position position="78"/>
    </location>
    <ligand>
        <name>a divalent metal cation</name>
        <dbReference type="ChEBI" id="CHEBI:60240"/>
        <label>1</label>
    </ligand>
</feature>
<feature type="binding site" evidence="2">
    <location>
        <position position="310"/>
    </location>
    <ligand>
        <name>a divalent metal cation</name>
        <dbReference type="ChEBI" id="CHEBI:60240"/>
        <label>1</label>
    </ligand>
</feature>
<feature type="compositionally biased region" description="Polar residues" evidence="3">
    <location>
        <begin position="133"/>
        <end position="143"/>
    </location>
</feature>
<feature type="region of interest" description="Disordered" evidence="3">
    <location>
        <begin position="133"/>
        <end position="162"/>
    </location>
</feature>
<dbReference type="AlphaFoldDB" id="A0A9P4HQH7"/>